<gene>
    <name evidence="2" type="ORF">MOO47_03390</name>
</gene>
<dbReference type="PROSITE" id="PS51257">
    <property type="entry name" value="PROKAR_LIPOPROTEIN"/>
    <property type="match status" value="1"/>
</dbReference>
<dbReference type="EMBL" id="CP093365">
    <property type="protein sequence ID" value="UQS84207.1"/>
    <property type="molecule type" value="Genomic_DNA"/>
</dbReference>
<proteinExistence type="predicted"/>
<dbReference type="RefSeq" id="WP_249513391.1">
    <property type="nucleotide sequence ID" value="NZ_CP093365.1"/>
</dbReference>
<feature type="chain" id="PRO_5045896712" description="Lipoprotein" evidence="1">
    <location>
        <begin position="29"/>
        <end position="227"/>
    </location>
</feature>
<evidence type="ECO:0000256" key="1">
    <source>
        <dbReference type="SAM" id="SignalP"/>
    </source>
</evidence>
<accession>A0ABY4PFW0</accession>
<sequence length="227" mass="24860">MSIKKVATVMTGLTLLLAGCSASGSFSAKVTPSSQAFKQQITGTAKNSADVYYKTDKKAKKAVKVHKDKFTINVPMDMKKQTVTVSTKKNLSKATKVQVAKPKVVVSATKFAKGFNKTKEVTGKMSGDLPQTNKTLNIMFSPVITYHILANKNQIYSLRLESKNFDDPASQPHIDSLASGLGLKRNSLNDLVAHAKKHKNKPQSQTIKGYYVTATMKDKHLNIDINK</sequence>
<evidence type="ECO:0000313" key="3">
    <source>
        <dbReference type="Proteomes" id="UP000831947"/>
    </source>
</evidence>
<keyword evidence="3" id="KW-1185">Reference proteome</keyword>
<reference evidence="2 3" key="1">
    <citation type="journal article" date="2022" name="Int. J. Syst. Evol. Microbiol.">
        <title>Apilactobacillus apisilvae sp. nov., Nicolia spurrieriana gen. nov. sp. nov., Bombilactobacillus folatiphilus sp. nov. and Bombilactobacillus thymidiniphilus sp. nov., four new lactic acid bacterial isolates from stingless bees Tetragonula carbonaria and Austroplebeia australis.</title>
        <authorList>
            <person name="Oliphant S.A."/>
            <person name="Watson-Haigh N.S."/>
            <person name="Sumby K.M."/>
            <person name="Gardner J."/>
            <person name="Groom S."/>
            <person name="Jiranek V."/>
        </authorList>
    </citation>
    <scope>NUCLEOTIDE SEQUENCE [LARGE SCALE GENOMIC DNA]</scope>
    <source>
        <strain evidence="2 3">SG4_A1</strain>
    </source>
</reference>
<keyword evidence="1" id="KW-0732">Signal</keyword>
<dbReference type="Proteomes" id="UP000831947">
    <property type="component" value="Chromosome"/>
</dbReference>
<name>A0ABY4PFW0_9LACO</name>
<evidence type="ECO:0008006" key="4">
    <source>
        <dbReference type="Google" id="ProtNLM"/>
    </source>
</evidence>
<feature type="signal peptide" evidence="1">
    <location>
        <begin position="1"/>
        <end position="28"/>
    </location>
</feature>
<evidence type="ECO:0000313" key="2">
    <source>
        <dbReference type="EMBL" id="UQS84207.1"/>
    </source>
</evidence>
<protein>
    <recommendedName>
        <fullName evidence="4">Lipoprotein</fullName>
    </recommendedName>
</protein>
<organism evidence="2 3">
    <name type="scientific">Bombilactobacillus thymidiniphilus</name>
    <dbReference type="NCBI Taxonomy" id="2923363"/>
    <lineage>
        <taxon>Bacteria</taxon>
        <taxon>Bacillati</taxon>
        <taxon>Bacillota</taxon>
        <taxon>Bacilli</taxon>
        <taxon>Lactobacillales</taxon>
        <taxon>Lactobacillaceae</taxon>
        <taxon>Bombilactobacillus</taxon>
    </lineage>
</organism>